<feature type="transmembrane region" description="Helical" evidence="1">
    <location>
        <begin position="132"/>
        <end position="159"/>
    </location>
</feature>
<organism evidence="2 3">
    <name type="scientific">Aliidiomarina halalkaliphila</name>
    <dbReference type="NCBI Taxonomy" id="2593535"/>
    <lineage>
        <taxon>Bacteria</taxon>
        <taxon>Pseudomonadati</taxon>
        <taxon>Pseudomonadota</taxon>
        <taxon>Gammaproteobacteria</taxon>
        <taxon>Alteromonadales</taxon>
        <taxon>Idiomarinaceae</taxon>
        <taxon>Aliidiomarina</taxon>
    </lineage>
</organism>
<gene>
    <name evidence="2" type="ORF">FM042_03470</name>
</gene>
<evidence type="ECO:0000313" key="3">
    <source>
        <dbReference type="Proteomes" id="UP000320359"/>
    </source>
</evidence>
<protein>
    <submittedName>
        <fullName evidence="2">Uncharacterized protein</fullName>
    </submittedName>
</protein>
<dbReference type="OrthoDB" id="9815205at2"/>
<feature type="transmembrane region" description="Helical" evidence="1">
    <location>
        <begin position="45"/>
        <end position="66"/>
    </location>
</feature>
<proteinExistence type="predicted"/>
<keyword evidence="1" id="KW-0472">Membrane</keyword>
<keyword evidence="1" id="KW-0812">Transmembrane</keyword>
<dbReference type="AlphaFoldDB" id="A0A552X4H2"/>
<keyword evidence="1" id="KW-1133">Transmembrane helix</keyword>
<sequence length="178" mass="19191">MTEPNRFPIVLSVVVLLFAVGHLSFEHFTGGVRSHNLLNDPDLPAISNWLGLITLPAIAVILGLRVRTYPAPARLFGLPRPMLVALVGALLYGAAMAISFWLGFENITFAAFVGLFVCALVFPVYRAEYILGFVIGMTATFGGLLPLIVALVVAVVSFLSRLLIGKVVKLIGIRNKSD</sequence>
<dbReference type="Proteomes" id="UP000320359">
    <property type="component" value="Unassembled WGS sequence"/>
</dbReference>
<keyword evidence="3" id="KW-1185">Reference proteome</keyword>
<dbReference type="RefSeq" id="WP_143234349.1">
    <property type="nucleotide sequence ID" value="NZ_VJWL01000001.1"/>
</dbReference>
<feature type="transmembrane region" description="Helical" evidence="1">
    <location>
        <begin position="78"/>
        <end position="101"/>
    </location>
</feature>
<name>A0A552X4H2_9GAMM</name>
<accession>A0A552X4H2</accession>
<comment type="caution">
    <text evidence="2">The sequence shown here is derived from an EMBL/GenBank/DDBJ whole genome shotgun (WGS) entry which is preliminary data.</text>
</comment>
<evidence type="ECO:0000256" key="1">
    <source>
        <dbReference type="SAM" id="Phobius"/>
    </source>
</evidence>
<feature type="transmembrane region" description="Helical" evidence="1">
    <location>
        <begin position="7"/>
        <end position="25"/>
    </location>
</feature>
<reference evidence="2 3" key="1">
    <citation type="submission" date="2019-07" db="EMBL/GenBank/DDBJ databases">
        <authorList>
            <person name="Yang M."/>
            <person name="Zhao D."/>
            <person name="Xiang H."/>
        </authorList>
    </citation>
    <scope>NUCLEOTIDE SEQUENCE [LARGE SCALE GENOMIC DNA]</scope>
    <source>
        <strain evidence="2 3">IM1326</strain>
    </source>
</reference>
<feature type="transmembrane region" description="Helical" evidence="1">
    <location>
        <begin position="107"/>
        <end position="125"/>
    </location>
</feature>
<evidence type="ECO:0000313" key="2">
    <source>
        <dbReference type="EMBL" id="TRW49922.1"/>
    </source>
</evidence>
<dbReference type="EMBL" id="VJWL01000001">
    <property type="protein sequence ID" value="TRW49922.1"/>
    <property type="molecule type" value="Genomic_DNA"/>
</dbReference>